<keyword evidence="4" id="KW-0143">Chaperone</keyword>
<organism evidence="6 7">
    <name type="scientific">Edaphosphingomonas haloaromaticamans</name>
    <dbReference type="NCBI Taxonomy" id="653954"/>
    <lineage>
        <taxon>Bacteria</taxon>
        <taxon>Pseudomonadati</taxon>
        <taxon>Pseudomonadota</taxon>
        <taxon>Alphaproteobacteria</taxon>
        <taxon>Sphingomonadales</taxon>
        <taxon>Rhizorhabdaceae</taxon>
        <taxon>Edaphosphingomonas</taxon>
    </lineage>
</organism>
<evidence type="ECO:0000256" key="5">
    <source>
        <dbReference type="ARBA" id="ARBA00023284"/>
    </source>
</evidence>
<evidence type="ECO:0000313" key="6">
    <source>
        <dbReference type="EMBL" id="OHT20543.1"/>
    </source>
</evidence>
<dbReference type="InterPro" id="IPR023212">
    <property type="entry name" value="Hsp33_helix_hairpin_bin_dom_sf"/>
</dbReference>
<keyword evidence="7" id="KW-1185">Reference proteome</keyword>
<evidence type="ECO:0000256" key="4">
    <source>
        <dbReference type="ARBA" id="ARBA00023186"/>
    </source>
</evidence>
<dbReference type="PANTHER" id="PTHR30111">
    <property type="entry name" value="33 KDA CHAPERONIN"/>
    <property type="match status" value="1"/>
</dbReference>
<keyword evidence="1" id="KW-0963">Cytoplasm</keyword>
<dbReference type="GO" id="GO:0044183">
    <property type="term" value="F:protein folding chaperone"/>
    <property type="evidence" value="ECO:0007669"/>
    <property type="project" value="TreeGrafter"/>
</dbReference>
<dbReference type="SUPFAM" id="SSF64397">
    <property type="entry name" value="Hsp33 domain"/>
    <property type="match status" value="1"/>
</dbReference>
<dbReference type="GO" id="GO:0005737">
    <property type="term" value="C:cytoplasm"/>
    <property type="evidence" value="ECO:0007669"/>
    <property type="project" value="InterPro"/>
</dbReference>
<keyword evidence="3" id="KW-1015">Disulfide bond</keyword>
<dbReference type="InterPro" id="IPR016154">
    <property type="entry name" value="Heat_shock_Hsp33_C"/>
</dbReference>
<dbReference type="Gene3D" id="3.55.30.10">
    <property type="entry name" value="Hsp33 domain"/>
    <property type="match status" value="1"/>
</dbReference>
<evidence type="ECO:0000256" key="1">
    <source>
        <dbReference type="ARBA" id="ARBA00022490"/>
    </source>
</evidence>
<dbReference type="Proteomes" id="UP000179467">
    <property type="component" value="Unassembled WGS sequence"/>
</dbReference>
<dbReference type="InterPro" id="IPR016153">
    <property type="entry name" value="Heat_shock_Hsp33_N"/>
</dbReference>
<dbReference type="SUPFAM" id="SSF118352">
    <property type="entry name" value="HSP33 redox switch-like"/>
    <property type="match status" value="1"/>
</dbReference>
<sequence>MKTNGNGKSEINVGGHVDHALAFTIPSRHARGRIVRLGPVLDGVLSAHGYPPAIGRLLAEALTLTALLGSTLKDAGGQLTVQAQTEGGVVDLLVCDYRGGEMRGYVRHDADRLAEMPADPSLFALFGRGYLAITFDQAATGERYQGIVPLEGGSLAAAAESYFNQSDQLPSLVRLATGGNDRDGHVAGGILIQHLPEGEEGRERLHVRQNHEEWDHVVALAGTITDAELIDGGLPLDGIAWRLFHEEDEVRVLPLIALSQNCRCNADHIRSVIARFPADERAEMADSDGMIHVDCEFCSRRYSFALADFTD</sequence>
<protein>
    <submittedName>
        <fullName evidence="6">33 kDa chaperonin</fullName>
    </submittedName>
</protein>
<dbReference type="GO" id="GO:0051082">
    <property type="term" value="F:unfolded protein binding"/>
    <property type="evidence" value="ECO:0007669"/>
    <property type="project" value="InterPro"/>
</dbReference>
<dbReference type="PANTHER" id="PTHR30111:SF1">
    <property type="entry name" value="33 KDA CHAPERONIN"/>
    <property type="match status" value="1"/>
</dbReference>
<dbReference type="Gene3D" id="3.90.1280.10">
    <property type="entry name" value="HSP33 redox switch-like"/>
    <property type="match status" value="1"/>
</dbReference>
<dbReference type="CDD" id="cd00498">
    <property type="entry name" value="Hsp33"/>
    <property type="match status" value="1"/>
</dbReference>
<dbReference type="RefSeq" id="WP_084653497.1">
    <property type="nucleotide sequence ID" value="NZ_MIPT01000001.1"/>
</dbReference>
<accession>A0A1S1HH31</accession>
<proteinExistence type="predicted"/>
<reference evidence="6 7" key="1">
    <citation type="submission" date="2016-09" db="EMBL/GenBank/DDBJ databases">
        <title>Metabolic pathway, cell adaptation mechanisms and a novel monoxygenase revealed through proteogenomic-transcription analysis of a Sphingomonas haloaromaticamans strain degrading the fungicide ortho-phenylphenol.</title>
        <authorList>
            <person name="Perruchon C."/>
            <person name="Papadopoulou E.S."/>
            <person name="Rousidou C."/>
            <person name="Vasileiadis S."/>
            <person name="Tanou G."/>
            <person name="Amoutzias G."/>
            <person name="Molassiotis A."/>
            <person name="Karpouzas D.G."/>
        </authorList>
    </citation>
    <scope>NUCLEOTIDE SEQUENCE [LARGE SCALE GENOMIC DNA]</scope>
    <source>
        <strain evidence="6 7">P3</strain>
    </source>
</reference>
<keyword evidence="5" id="KW-0676">Redox-active center</keyword>
<dbReference type="InterPro" id="IPR000397">
    <property type="entry name" value="Heat_shock_Hsp33"/>
</dbReference>
<dbReference type="GO" id="GO:0042026">
    <property type="term" value="P:protein refolding"/>
    <property type="evidence" value="ECO:0007669"/>
    <property type="project" value="TreeGrafter"/>
</dbReference>
<dbReference type="Gene3D" id="1.10.287.480">
    <property type="entry name" value="helix hairpin bin"/>
    <property type="match status" value="1"/>
</dbReference>
<dbReference type="PIRSF" id="PIRSF005261">
    <property type="entry name" value="Heat_shock_Hsp33"/>
    <property type="match status" value="1"/>
</dbReference>
<dbReference type="AlphaFoldDB" id="A0A1S1HH31"/>
<dbReference type="Pfam" id="PF01430">
    <property type="entry name" value="HSP33"/>
    <property type="match status" value="1"/>
</dbReference>
<evidence type="ECO:0000256" key="3">
    <source>
        <dbReference type="ARBA" id="ARBA00023157"/>
    </source>
</evidence>
<name>A0A1S1HH31_9SPHN</name>
<comment type="caution">
    <text evidence="6">The sequence shown here is derived from an EMBL/GenBank/DDBJ whole genome shotgun (WGS) entry which is preliminary data.</text>
</comment>
<keyword evidence="2" id="KW-0862">Zinc</keyword>
<evidence type="ECO:0000256" key="2">
    <source>
        <dbReference type="ARBA" id="ARBA00022833"/>
    </source>
</evidence>
<gene>
    <name evidence="6" type="primary">hslO</name>
    <name evidence="6" type="ORF">BHE75_02541</name>
</gene>
<evidence type="ECO:0000313" key="7">
    <source>
        <dbReference type="Proteomes" id="UP000179467"/>
    </source>
</evidence>
<dbReference type="EMBL" id="MIPT01000001">
    <property type="protein sequence ID" value="OHT20543.1"/>
    <property type="molecule type" value="Genomic_DNA"/>
</dbReference>